<feature type="transmembrane region" description="Helical" evidence="3">
    <location>
        <begin position="43"/>
        <end position="63"/>
    </location>
</feature>
<keyword evidence="3" id="KW-0472">Membrane</keyword>
<accession>A0A8G1EH18</accession>
<dbReference type="GO" id="GO:0005886">
    <property type="term" value="C:plasma membrane"/>
    <property type="evidence" value="ECO:0007669"/>
    <property type="project" value="UniProtKB-SubCell"/>
</dbReference>
<dbReference type="RefSeq" id="WP_343222870.1">
    <property type="nucleotide sequence ID" value="NZ_CP037968.1"/>
</dbReference>
<keyword evidence="6" id="KW-1185">Reference proteome</keyword>
<evidence type="ECO:0000256" key="2">
    <source>
        <dbReference type="SAM" id="MobiDB-lite"/>
    </source>
</evidence>
<keyword evidence="1" id="KW-0732">Signal</keyword>
<evidence type="ECO:0000313" key="5">
    <source>
        <dbReference type="EMBL" id="QYZ80413.1"/>
    </source>
</evidence>
<evidence type="ECO:0000256" key="3">
    <source>
        <dbReference type="SAM" id="Phobius"/>
    </source>
</evidence>
<dbReference type="NCBIfam" id="TIGR04126">
    <property type="entry name" value="PGF_CTERM"/>
    <property type="match status" value="1"/>
</dbReference>
<gene>
    <name evidence="5" type="ORF">E2N92_06555</name>
</gene>
<proteinExistence type="predicted"/>
<protein>
    <submittedName>
        <fullName evidence="5">PGF-CTERM sorting domain-containing protein</fullName>
    </submittedName>
</protein>
<sequence>MSYIPAIGVLGMVNPNSTPVEVGLSCSPRFTLRRNCMKSTSKMMVITAVFLVAAALLVMPASAERNIGAGGTFFAYEENNNLNFAELNASVYPALGEDLKFLTKYEEDNPEKGQVNQFELAKQADGSFRIITDLTTYDYDATDFGTYFAEGDSQESTTKVYLREPKLTLDVVLDNDRSSSIAGKTVTQNTKIAFKIGSGKVGTNYRDGADFAQAKIELKTPGGAVLYQIGDVKLNKIDLDASTIFVGGNADLRDLTTDTYTVRAVWDSPAGFSDYAADSNEATFTVGTVDVSIESNKENVIRNNPFTITIRGDSKKTYFVYIKDAAISSAKYPILKSGQNGVTIVDTFVGGKDANAAAMANRERAKVAGTFANVSTTAGGTRSIEFATNSSTDDRSFTIKIVDPDDASKDDDVKVKVEEGEVTITAEGAGTYYLGEEIKLSGTNTDSKDVYLFVTGPNLGDENGVSLDDVTARASQGNYVHRQVESDDTWEYRWDTSNIGGVIDSGTYTVYAVSADVDDDGFNVDKKNLKGVKYQTIGVYLKKPFLTLDDVASRVARGDELKVTGVAEGNPDNVKVWIFGKNYRDLGVSETVEDDGTFEYTLERDTTEDLATGQYFLVVQHPMTDGVFNVRPATQAEIDDAVAAGRLSNPTQYVIRDATGNLIDLGKLPASEAATALIDALNSPNCDDTYAKVSFQIEEAFIGINAIGDQSIGTKFTISGTTNLAVGNDLNIDVSGASFKPTEKTQASGFSAASGQVKVEAGDDYNKWSYEVDAADFKADQYTVSVESVDADVSTSATFNVLEGPVTPTETVTPVEPTTTAPVQTTTTAPVEPTATPTPGFGALVALIGLGAVAFLVMRRH</sequence>
<evidence type="ECO:0000259" key="4">
    <source>
        <dbReference type="Pfam" id="PF18204"/>
    </source>
</evidence>
<evidence type="ECO:0000313" key="6">
    <source>
        <dbReference type="Proteomes" id="UP000826709"/>
    </source>
</evidence>
<feature type="domain" description="PGF-CTERM archaeal protein-sorting signal" evidence="4">
    <location>
        <begin position="838"/>
        <end position="860"/>
    </location>
</feature>
<name>A0A8G1EH18_9EURY</name>
<dbReference type="AlphaFoldDB" id="A0A8G1EH18"/>
<dbReference type="NCBIfam" id="NF041431">
    <property type="entry name" value="S_layer_MEMAR"/>
    <property type="match status" value="1"/>
</dbReference>
<dbReference type="InterPro" id="IPR026371">
    <property type="entry name" value="PGF_CTERM"/>
</dbReference>
<organism evidence="5 6">
    <name type="scientific">Methanofollis formosanus</name>
    <dbReference type="NCBI Taxonomy" id="299308"/>
    <lineage>
        <taxon>Archaea</taxon>
        <taxon>Methanobacteriati</taxon>
        <taxon>Methanobacteriota</taxon>
        <taxon>Stenosarchaea group</taxon>
        <taxon>Methanomicrobia</taxon>
        <taxon>Methanomicrobiales</taxon>
        <taxon>Methanomicrobiaceae</taxon>
        <taxon>Methanofollis</taxon>
    </lineage>
</organism>
<dbReference type="Proteomes" id="UP000826709">
    <property type="component" value="Chromosome"/>
</dbReference>
<feature type="transmembrane region" description="Helical" evidence="3">
    <location>
        <begin position="840"/>
        <end position="858"/>
    </location>
</feature>
<dbReference type="GO" id="GO:0030115">
    <property type="term" value="C:S-layer"/>
    <property type="evidence" value="ECO:0007669"/>
    <property type="project" value="UniProtKB-SubCell"/>
</dbReference>
<dbReference type="EMBL" id="CP037968">
    <property type="protein sequence ID" value="QYZ80413.1"/>
    <property type="molecule type" value="Genomic_DNA"/>
</dbReference>
<reference evidence="5" key="2">
    <citation type="submission" date="2019-03" db="EMBL/GenBank/DDBJ databases">
        <authorList>
            <person name="Chen S.-C."/>
            <person name="Wu S.-Y."/>
            <person name="Lai M.-C."/>
        </authorList>
    </citation>
    <scope>NUCLEOTIDE SEQUENCE</scope>
    <source>
        <strain evidence="5">ML15</strain>
    </source>
</reference>
<feature type="region of interest" description="Disordered" evidence="2">
    <location>
        <begin position="805"/>
        <end position="835"/>
    </location>
</feature>
<dbReference type="Pfam" id="PF18204">
    <property type="entry name" value="PGF-CTERM"/>
    <property type="match status" value="1"/>
</dbReference>
<evidence type="ECO:0000256" key="1">
    <source>
        <dbReference type="ARBA" id="ARBA00022729"/>
    </source>
</evidence>
<dbReference type="KEGG" id="mfk:E2N92_06555"/>
<reference evidence="5" key="1">
    <citation type="journal article" date="2005" name="Int. J. Syst. Evol. Microbiol.">
        <title>Methanofollis formosanus sp. nov., isolated from a fish pond.</title>
        <authorList>
            <person name="Wu S.Y."/>
            <person name="Chen S.C."/>
            <person name="Lai M.C."/>
        </authorList>
    </citation>
    <scope>NUCLEOTIDE SEQUENCE</scope>
    <source>
        <strain evidence="5">ML15</strain>
    </source>
</reference>
<keyword evidence="3" id="KW-1133">Transmembrane helix</keyword>
<keyword evidence="3" id="KW-0812">Transmembrane</keyword>